<keyword evidence="2" id="KW-1185">Reference proteome</keyword>
<reference evidence="2" key="1">
    <citation type="journal article" date="2019" name="Int. J. Syst. Evol. Microbiol.">
        <title>The Global Catalogue of Microorganisms (GCM) 10K type strain sequencing project: providing services to taxonomists for standard genome sequencing and annotation.</title>
        <authorList>
            <consortium name="The Broad Institute Genomics Platform"/>
            <consortium name="The Broad Institute Genome Sequencing Center for Infectious Disease"/>
            <person name="Wu L."/>
            <person name="Ma J."/>
        </authorList>
    </citation>
    <scope>NUCLEOTIDE SEQUENCE [LARGE SCALE GENOMIC DNA]</scope>
    <source>
        <strain evidence="2">SHR3</strain>
    </source>
</reference>
<proteinExistence type="predicted"/>
<evidence type="ECO:0000313" key="2">
    <source>
        <dbReference type="Proteomes" id="UP001595974"/>
    </source>
</evidence>
<dbReference type="EMBL" id="JBHSOG010000002">
    <property type="protein sequence ID" value="MFC5767752.1"/>
    <property type="molecule type" value="Genomic_DNA"/>
</dbReference>
<gene>
    <name evidence="1" type="ORF">ACFPTN_00025</name>
</gene>
<name>A0ABW1AKK1_9RHOO</name>
<protein>
    <submittedName>
        <fullName evidence="1">Uncharacterized protein</fullName>
    </submittedName>
</protein>
<comment type="caution">
    <text evidence="1">The sequence shown here is derived from an EMBL/GenBank/DDBJ whole genome shotgun (WGS) entry which is preliminary data.</text>
</comment>
<accession>A0ABW1AKK1</accession>
<dbReference type="RefSeq" id="WP_157748481.1">
    <property type="nucleotide sequence ID" value="NZ_JBHSOG010000002.1"/>
</dbReference>
<evidence type="ECO:0000313" key="1">
    <source>
        <dbReference type="EMBL" id="MFC5767752.1"/>
    </source>
</evidence>
<organism evidence="1 2">
    <name type="scientific">Thauera sinica</name>
    <dbReference type="NCBI Taxonomy" id="2665146"/>
    <lineage>
        <taxon>Bacteria</taxon>
        <taxon>Pseudomonadati</taxon>
        <taxon>Pseudomonadota</taxon>
        <taxon>Betaproteobacteria</taxon>
        <taxon>Rhodocyclales</taxon>
        <taxon>Zoogloeaceae</taxon>
        <taxon>Thauera</taxon>
    </lineage>
</organism>
<sequence>MNTPIKVAVSWDAEKMEQLPTGGSYITAAKFMEDAEAWQREGWSIALAFQPEDAKKRNFAATARFLVSDAPWGRLKKVGTFELYEGNRKTATVTVL</sequence>
<dbReference type="Proteomes" id="UP001595974">
    <property type="component" value="Unassembled WGS sequence"/>
</dbReference>